<evidence type="ECO:0000256" key="2">
    <source>
        <dbReference type="SAM" id="Phobius"/>
    </source>
</evidence>
<proteinExistence type="predicted"/>
<dbReference type="AlphaFoldDB" id="A0A317CRG4"/>
<dbReference type="Proteomes" id="UP000245506">
    <property type="component" value="Unassembled WGS sequence"/>
</dbReference>
<keyword evidence="5" id="KW-1185">Reference proteome</keyword>
<keyword evidence="2" id="KW-0472">Membrane</keyword>
<organism evidence="4 5">
    <name type="scientific">Leucothrix arctica</name>
    <dbReference type="NCBI Taxonomy" id="1481894"/>
    <lineage>
        <taxon>Bacteria</taxon>
        <taxon>Pseudomonadati</taxon>
        <taxon>Pseudomonadota</taxon>
        <taxon>Gammaproteobacteria</taxon>
        <taxon>Thiotrichales</taxon>
        <taxon>Thiotrichaceae</taxon>
        <taxon>Leucothrix</taxon>
    </lineage>
</organism>
<keyword evidence="2" id="KW-0812">Transmembrane</keyword>
<feature type="coiled-coil region" evidence="1">
    <location>
        <begin position="255"/>
        <end position="324"/>
    </location>
</feature>
<protein>
    <recommendedName>
        <fullName evidence="3">DUF4332 domain-containing protein</fullName>
    </recommendedName>
</protein>
<dbReference type="RefSeq" id="WP_109821698.1">
    <property type="nucleotide sequence ID" value="NZ_QGKL01000009.1"/>
</dbReference>
<name>A0A317CRG4_9GAMM</name>
<reference evidence="4 5" key="1">
    <citation type="submission" date="2018-05" db="EMBL/GenBank/DDBJ databases">
        <title>Leucothrix arctica sp. nov., isolated from Arctic seawater.</title>
        <authorList>
            <person name="Choi A."/>
            <person name="Baek K."/>
        </authorList>
    </citation>
    <scope>NUCLEOTIDE SEQUENCE [LARGE SCALE GENOMIC DNA]</scope>
    <source>
        <strain evidence="4 5">IMCC9719</strain>
    </source>
</reference>
<evidence type="ECO:0000313" key="5">
    <source>
        <dbReference type="Proteomes" id="UP000245506"/>
    </source>
</evidence>
<gene>
    <name evidence="4" type="ORF">DKT75_01645</name>
</gene>
<keyword evidence="1" id="KW-0175">Coiled coil</keyword>
<evidence type="ECO:0000259" key="3">
    <source>
        <dbReference type="Pfam" id="PF14229"/>
    </source>
</evidence>
<dbReference type="OrthoDB" id="5622083at2"/>
<feature type="transmembrane region" description="Helical" evidence="2">
    <location>
        <begin position="6"/>
        <end position="26"/>
    </location>
</feature>
<accession>A0A317CRG4</accession>
<feature type="coiled-coil region" evidence="1">
    <location>
        <begin position="153"/>
        <end position="215"/>
    </location>
</feature>
<sequence length="535" mass="58749">MSYLVIQIWIFLLLAAIVGLIAGWLLRGSAKAKIEKVNADWTQRMANVDAEKAEITRSAEDLTTTNKRQGDMYLKLSQERDVLAQRIKEQATGSVVGSQEFISVKHQLALRTDEVGQLKEQLAETTDQLVTTQDSLQGLHGNVITPKASSVVTTQLEEKVASLTEAKAKLSAELESEHEKSQAANNSLQEAQRQLQEYEEQLKCSENTLGDVSSELQQKQEFFDVARGELDSKINLRNEDLSLANTTIKQQETSLLELKSTLESGDQTLRELTQKEAEQKRKSTLLEQQLEQTQKALTQTTEKYKKLETDLRASELRVDSLVQKASTVEPPRDYSEVSSGIMGAGAAAVVGAAAASKSDGLSSSWSKLSGMARDGYEKVKVKVEDTTTEVVNATAIGSPNDENYRIELIRSIGKDNRIQLHDMGVNTTLNLLEKCTDDTGVNIVSKALGRESWVVSSWVSIADLLRIKGIDGPMAEVLELSGVYSAKALAAANPEKLIQSIQSVNQRVEKVSSIPDIATVAGWIRHAETLKKHVA</sequence>
<comment type="caution">
    <text evidence="4">The sequence shown here is derived from an EMBL/GenBank/DDBJ whole genome shotgun (WGS) entry which is preliminary data.</text>
</comment>
<evidence type="ECO:0000256" key="1">
    <source>
        <dbReference type="SAM" id="Coils"/>
    </source>
</evidence>
<dbReference type="Pfam" id="PF14229">
    <property type="entry name" value="DUF4332"/>
    <property type="match status" value="1"/>
</dbReference>
<keyword evidence="2" id="KW-1133">Transmembrane helix</keyword>
<evidence type="ECO:0000313" key="4">
    <source>
        <dbReference type="EMBL" id="PWQ98892.1"/>
    </source>
</evidence>
<dbReference type="EMBL" id="QGKL01000009">
    <property type="protein sequence ID" value="PWQ98892.1"/>
    <property type="molecule type" value="Genomic_DNA"/>
</dbReference>
<dbReference type="InterPro" id="IPR025567">
    <property type="entry name" value="DUF4332"/>
</dbReference>
<feature type="domain" description="DUF4332" evidence="3">
    <location>
        <begin position="411"/>
        <end position="530"/>
    </location>
</feature>